<dbReference type="Proteomes" id="UP000472676">
    <property type="component" value="Unassembled WGS sequence"/>
</dbReference>
<dbReference type="GO" id="GO:0016740">
    <property type="term" value="F:transferase activity"/>
    <property type="evidence" value="ECO:0007669"/>
    <property type="project" value="UniProtKB-KW"/>
</dbReference>
<keyword evidence="1" id="KW-0808">Transferase</keyword>
<dbReference type="SUPFAM" id="SSF55729">
    <property type="entry name" value="Acyl-CoA N-acyltransferases (Nat)"/>
    <property type="match status" value="1"/>
</dbReference>
<dbReference type="InterPro" id="IPR007434">
    <property type="entry name" value="FemAB-like"/>
</dbReference>
<organism evidence="1 2">
    <name type="scientific">Solimonas terrae</name>
    <dbReference type="NCBI Taxonomy" id="1396819"/>
    <lineage>
        <taxon>Bacteria</taxon>
        <taxon>Pseudomonadati</taxon>
        <taxon>Pseudomonadota</taxon>
        <taxon>Gammaproteobacteria</taxon>
        <taxon>Nevskiales</taxon>
        <taxon>Nevskiaceae</taxon>
        <taxon>Solimonas</taxon>
    </lineage>
</organism>
<dbReference type="PANTHER" id="PTHR47017">
    <property type="entry name" value="ACYL-COA"/>
    <property type="match status" value="1"/>
</dbReference>
<dbReference type="AlphaFoldDB" id="A0A6M2BU96"/>
<accession>A0A6M2BU96</accession>
<comment type="caution">
    <text evidence="1">The sequence shown here is derived from an EMBL/GenBank/DDBJ whole genome shotgun (WGS) entry which is preliminary data.</text>
</comment>
<reference evidence="1 2" key="1">
    <citation type="journal article" date="2014" name="Int. J. Syst. Evol. Microbiol.">
        <title>Solimonas terrae sp. nov., isolated from soil.</title>
        <authorList>
            <person name="Kim S.J."/>
            <person name="Moon J.Y."/>
            <person name="Weon H.Y."/>
            <person name="Ahn J.H."/>
            <person name="Chen W.M."/>
            <person name="Kwon S.W."/>
        </authorList>
    </citation>
    <scope>NUCLEOTIDE SEQUENCE [LARGE SCALE GENOMIC DNA]</scope>
    <source>
        <strain evidence="1 2">KIS83-12</strain>
    </source>
</reference>
<dbReference type="RefSeq" id="WP_166257979.1">
    <property type="nucleotide sequence ID" value="NZ_JAAMOW010000007.1"/>
</dbReference>
<dbReference type="InterPro" id="IPR016181">
    <property type="entry name" value="Acyl_CoA_acyltransferase"/>
</dbReference>
<proteinExistence type="predicted"/>
<evidence type="ECO:0000313" key="2">
    <source>
        <dbReference type="Proteomes" id="UP000472676"/>
    </source>
</evidence>
<name>A0A6M2BU96_9GAMM</name>
<dbReference type="EMBL" id="JAAMOW010000007">
    <property type="protein sequence ID" value="NGY05781.1"/>
    <property type="molecule type" value="Genomic_DNA"/>
</dbReference>
<dbReference type="Pfam" id="PF04339">
    <property type="entry name" value="FemAB_like"/>
    <property type="match status" value="1"/>
</dbReference>
<dbReference type="Gene3D" id="3.40.630.30">
    <property type="match status" value="1"/>
</dbReference>
<sequence length="346" mass="38908">MIPDSSPFTDPAYIAALERHGCAAPENGWTPRHIDGPRGRVVCYEKAHSWGEFVFDFELARAHRQHGLAYYPKLVACVPFTPVPGARLLAADDAGRLSLARELQAQAEFRHSGAHVLFADPAECALLAADGWIRRVQLRYVWHARGAGSFDDFLARLPGKKRKNIRAERRKLAGFAIGWQPGSSFDAGEWQRVFQLYASTYHMRGQAPYLNLACLQDWAAHFGERLQFCVARQAGEMVAMAFFFEDGDTLYGRHWGADASYDGLHFELCYYQGIERCLARGLKHFDAGVQGEHKLARGFEIELAHSAHWFTHRGFHDAIARAFEHERVALQRHVAEAAGDTERGAD</sequence>
<gene>
    <name evidence="1" type="ORF">G7Y85_13490</name>
</gene>
<protein>
    <submittedName>
        <fullName evidence="1">GNAT family N-acetyltransferase</fullName>
    </submittedName>
</protein>
<dbReference type="PANTHER" id="PTHR47017:SF1">
    <property type="entry name" value="ACYL-COA"/>
    <property type="match status" value="1"/>
</dbReference>
<evidence type="ECO:0000313" key="1">
    <source>
        <dbReference type="EMBL" id="NGY05781.1"/>
    </source>
</evidence>
<keyword evidence="2" id="KW-1185">Reference proteome</keyword>